<dbReference type="PANTHER" id="PTHR30136">
    <property type="entry name" value="HELIX-TURN-HELIX TRANSCRIPTIONAL REGULATOR, ICLR FAMILY"/>
    <property type="match status" value="1"/>
</dbReference>
<evidence type="ECO:0000256" key="3">
    <source>
        <dbReference type="ARBA" id="ARBA00023163"/>
    </source>
</evidence>
<comment type="caution">
    <text evidence="6">The sequence shown here is derived from an EMBL/GenBank/DDBJ whole genome shotgun (WGS) entry which is preliminary data.</text>
</comment>
<dbReference type="InterPro" id="IPR005471">
    <property type="entry name" value="Tscrpt_reg_IclR_N"/>
</dbReference>
<keyword evidence="2" id="KW-0238">DNA-binding</keyword>
<dbReference type="SUPFAM" id="SSF55781">
    <property type="entry name" value="GAF domain-like"/>
    <property type="match status" value="1"/>
</dbReference>
<dbReference type="InterPro" id="IPR036388">
    <property type="entry name" value="WH-like_DNA-bd_sf"/>
</dbReference>
<evidence type="ECO:0000313" key="6">
    <source>
        <dbReference type="EMBL" id="SAK48628.1"/>
    </source>
</evidence>
<dbReference type="EMBL" id="FCOE02000003">
    <property type="protein sequence ID" value="SAK48628.1"/>
    <property type="molecule type" value="Genomic_DNA"/>
</dbReference>
<evidence type="ECO:0000259" key="4">
    <source>
        <dbReference type="PROSITE" id="PS51077"/>
    </source>
</evidence>
<dbReference type="SMART" id="SM00346">
    <property type="entry name" value="HTH_ICLR"/>
    <property type="match status" value="1"/>
</dbReference>
<dbReference type="InterPro" id="IPR014757">
    <property type="entry name" value="Tscrpt_reg_IclR_C"/>
</dbReference>
<dbReference type="PROSITE" id="PS51077">
    <property type="entry name" value="HTH_ICLR"/>
    <property type="match status" value="1"/>
</dbReference>
<evidence type="ECO:0000256" key="1">
    <source>
        <dbReference type="ARBA" id="ARBA00023015"/>
    </source>
</evidence>
<dbReference type="RefSeq" id="WP_061173783.1">
    <property type="nucleotide sequence ID" value="NZ_FCOE02000003.1"/>
</dbReference>
<dbReference type="PANTHER" id="PTHR30136:SF35">
    <property type="entry name" value="HTH-TYPE TRANSCRIPTIONAL REGULATOR RV1719"/>
    <property type="match status" value="1"/>
</dbReference>
<organism evidence="6 7">
    <name type="scientific">Caballeronia pedi</name>
    <dbReference type="NCBI Taxonomy" id="1777141"/>
    <lineage>
        <taxon>Bacteria</taxon>
        <taxon>Pseudomonadati</taxon>
        <taxon>Pseudomonadota</taxon>
        <taxon>Betaproteobacteria</taxon>
        <taxon>Burkholderiales</taxon>
        <taxon>Burkholderiaceae</taxon>
        <taxon>Caballeronia</taxon>
    </lineage>
</organism>
<keyword evidence="7" id="KW-1185">Reference proteome</keyword>
<dbReference type="AlphaFoldDB" id="A0A157ZSW3"/>
<evidence type="ECO:0000259" key="5">
    <source>
        <dbReference type="PROSITE" id="PS51078"/>
    </source>
</evidence>
<dbReference type="OrthoDB" id="9807558at2"/>
<keyword evidence="3" id="KW-0804">Transcription</keyword>
<sequence length="267" mass="28454">MTAVRDRALAIVELLAHNVHGLPMSEIGDRLGIPRTAAHRLLMDLKETGYVKQDPYSLQYMLTVKLASLGLSYLAATGITDAAQPLLDDLAGDSGELVRLAVAEGEDLIWVAKAQGARTGLRYDPDAGLEIYFPATANGIAYLAAFDEERALALVSRQGMERAREMGPGAPQTLRALLEQIEQARDRGFAVVFDAYEAGTSAVAAAIRTDEQSDPIGTVSIAGPSIRMSAARMDTLGPKVVACAKALAIASRSSPMFSGHHPKVPQR</sequence>
<dbReference type="Proteomes" id="UP000054911">
    <property type="component" value="Unassembled WGS sequence"/>
</dbReference>
<feature type="domain" description="HTH iclR-type" evidence="4">
    <location>
        <begin position="2"/>
        <end position="64"/>
    </location>
</feature>
<evidence type="ECO:0000256" key="2">
    <source>
        <dbReference type="ARBA" id="ARBA00023125"/>
    </source>
</evidence>
<dbReference type="Gene3D" id="1.10.10.10">
    <property type="entry name" value="Winged helix-like DNA-binding domain superfamily/Winged helix DNA-binding domain"/>
    <property type="match status" value="1"/>
</dbReference>
<dbReference type="InterPro" id="IPR036390">
    <property type="entry name" value="WH_DNA-bd_sf"/>
</dbReference>
<dbReference type="STRING" id="1777141.AWB80_01247"/>
<dbReference type="GO" id="GO:0003677">
    <property type="term" value="F:DNA binding"/>
    <property type="evidence" value="ECO:0007669"/>
    <property type="project" value="UniProtKB-KW"/>
</dbReference>
<proteinExistence type="predicted"/>
<dbReference type="InterPro" id="IPR029016">
    <property type="entry name" value="GAF-like_dom_sf"/>
</dbReference>
<dbReference type="SUPFAM" id="SSF46785">
    <property type="entry name" value="Winged helix' DNA-binding domain"/>
    <property type="match status" value="1"/>
</dbReference>
<keyword evidence="1" id="KW-0805">Transcription regulation</keyword>
<protein>
    <submittedName>
        <fullName evidence="6">IclR family transcriptional regulator</fullName>
    </submittedName>
</protein>
<evidence type="ECO:0000313" key="7">
    <source>
        <dbReference type="Proteomes" id="UP000054911"/>
    </source>
</evidence>
<dbReference type="GO" id="GO:0045892">
    <property type="term" value="P:negative regulation of DNA-templated transcription"/>
    <property type="evidence" value="ECO:0007669"/>
    <property type="project" value="TreeGrafter"/>
</dbReference>
<dbReference type="PROSITE" id="PS51078">
    <property type="entry name" value="ICLR_ED"/>
    <property type="match status" value="1"/>
</dbReference>
<feature type="domain" description="IclR-ED" evidence="5">
    <location>
        <begin position="65"/>
        <end position="253"/>
    </location>
</feature>
<dbReference type="GO" id="GO:0003700">
    <property type="term" value="F:DNA-binding transcription factor activity"/>
    <property type="evidence" value="ECO:0007669"/>
    <property type="project" value="TreeGrafter"/>
</dbReference>
<name>A0A157ZSW3_9BURK</name>
<dbReference type="Pfam" id="PF01614">
    <property type="entry name" value="IclR_C"/>
    <property type="match status" value="1"/>
</dbReference>
<dbReference type="InterPro" id="IPR050707">
    <property type="entry name" value="HTH_MetabolicPath_Reg"/>
</dbReference>
<reference evidence="6" key="1">
    <citation type="submission" date="2016-01" db="EMBL/GenBank/DDBJ databases">
        <authorList>
            <person name="Peeters C."/>
        </authorList>
    </citation>
    <scope>NUCLEOTIDE SEQUENCE [LARGE SCALE GENOMIC DNA]</scope>
    <source>
        <strain evidence="6">LMG 29323</strain>
    </source>
</reference>
<gene>
    <name evidence="6" type="ORF">AWB80_01247</name>
</gene>
<dbReference type="Pfam" id="PF09339">
    <property type="entry name" value="HTH_IclR"/>
    <property type="match status" value="1"/>
</dbReference>
<accession>A0A157ZSW3</accession>
<dbReference type="Gene3D" id="3.30.450.40">
    <property type="match status" value="1"/>
</dbReference>